<sequence length="33" mass="4077">MYAYEIKNIKKETVYKNREMRQHSPERINTTCT</sequence>
<dbReference type="Proteomes" id="UP000095591">
    <property type="component" value="Unassembled WGS sequence"/>
</dbReference>
<dbReference type="EMBL" id="CZBM01000027">
    <property type="protein sequence ID" value="CUQ56068.1"/>
    <property type="molecule type" value="Genomic_DNA"/>
</dbReference>
<organism evidence="1 4">
    <name type="scientific">Parabacteroides distasonis</name>
    <dbReference type="NCBI Taxonomy" id="823"/>
    <lineage>
        <taxon>Bacteria</taxon>
        <taxon>Pseudomonadati</taxon>
        <taxon>Bacteroidota</taxon>
        <taxon>Bacteroidia</taxon>
        <taxon>Bacteroidales</taxon>
        <taxon>Tannerellaceae</taxon>
        <taxon>Parabacteroides</taxon>
    </lineage>
</organism>
<evidence type="ECO:0000313" key="4">
    <source>
        <dbReference type="Proteomes" id="UP000095591"/>
    </source>
</evidence>
<reference evidence="3 4" key="1">
    <citation type="submission" date="2015-09" db="EMBL/GenBank/DDBJ databases">
        <authorList>
            <consortium name="Pathogen Informatics"/>
        </authorList>
    </citation>
    <scope>NUCLEOTIDE SEQUENCE [LARGE SCALE GENOMIC DNA]</scope>
    <source>
        <strain evidence="1 4">2789STDY5608872</strain>
        <strain evidence="2 3">2789STDY5834948</strain>
    </source>
</reference>
<gene>
    <name evidence="1" type="ORF">ERS852429_01466</name>
    <name evidence="2" type="ORF">ERS852560_04239</name>
</gene>
<dbReference type="Proteomes" id="UP000095332">
    <property type="component" value="Unassembled WGS sequence"/>
</dbReference>
<evidence type="ECO:0000313" key="1">
    <source>
        <dbReference type="EMBL" id="CUM99051.1"/>
    </source>
</evidence>
<dbReference type="AlphaFoldDB" id="A0A173T8S8"/>
<name>A0A173T8S8_PARDI</name>
<proteinExistence type="predicted"/>
<protein>
    <submittedName>
        <fullName evidence="1">Uncharacterized protein</fullName>
    </submittedName>
</protein>
<accession>A0A173T8S8</accession>
<dbReference type="EMBL" id="CYXP01000002">
    <property type="protein sequence ID" value="CUM99051.1"/>
    <property type="molecule type" value="Genomic_DNA"/>
</dbReference>
<evidence type="ECO:0000313" key="3">
    <source>
        <dbReference type="Proteomes" id="UP000095332"/>
    </source>
</evidence>
<evidence type="ECO:0000313" key="2">
    <source>
        <dbReference type="EMBL" id="CUQ56068.1"/>
    </source>
</evidence>